<proteinExistence type="predicted"/>
<sequence length="231" mass="25458">MTKTLEKATFTVFGAKPKEALLVPEIPISVRNNCQAGQWTIGDTDYGSKCSMTILKFSKFFGSLGQTEHTLWGQIWFVAESGELPKGVVMVTYLKSRGLSDFNRLVASVQARGVEPATGIFVPEFTKHSGQKPDENGVVKPINYYSLKWSWQERTDWSVVEQAAAVLSDPSNLSRMIDLEGTRKMVCLDNLPPHEIACLMVAYAKGEEHSELMLNSGQDTALPPALTQVSA</sequence>
<keyword evidence="2" id="KW-1185">Reference proteome</keyword>
<gene>
    <name evidence="1" type="ORF">PL9214290525</name>
</gene>
<protein>
    <submittedName>
        <fullName evidence="1">Uncharacterized protein</fullName>
    </submittedName>
</protein>
<dbReference type="Proteomes" id="UP000184315">
    <property type="component" value="Unassembled WGS sequence"/>
</dbReference>
<reference evidence="2" key="1">
    <citation type="submission" date="2015-10" db="EMBL/GenBank/DDBJ databases">
        <authorList>
            <person name="Regsiter A."/>
            <person name="william w."/>
        </authorList>
    </citation>
    <scope>NUCLEOTIDE SEQUENCE [LARGE SCALE GENOMIC DNA]</scope>
</reference>
<accession>A0A1J1LFI2</accession>
<evidence type="ECO:0000313" key="2">
    <source>
        <dbReference type="Proteomes" id="UP000184315"/>
    </source>
</evidence>
<dbReference type="OrthoDB" id="446981at2"/>
<name>A0A1J1LFI2_9CYAN</name>
<dbReference type="AlphaFoldDB" id="A0A1J1LFI2"/>
<dbReference type="EMBL" id="CZDF01000132">
    <property type="protein sequence ID" value="CUR30934.1"/>
    <property type="molecule type" value="Genomic_DNA"/>
</dbReference>
<organism evidence="1 2">
    <name type="scientific">Planktothrix tepida PCC 9214</name>
    <dbReference type="NCBI Taxonomy" id="671072"/>
    <lineage>
        <taxon>Bacteria</taxon>
        <taxon>Bacillati</taxon>
        <taxon>Cyanobacteriota</taxon>
        <taxon>Cyanophyceae</taxon>
        <taxon>Oscillatoriophycideae</taxon>
        <taxon>Oscillatoriales</taxon>
        <taxon>Microcoleaceae</taxon>
        <taxon>Planktothrix</taxon>
    </lineage>
</organism>
<dbReference type="STRING" id="671072.PL9214290525"/>
<evidence type="ECO:0000313" key="1">
    <source>
        <dbReference type="EMBL" id="CUR30934.1"/>
    </source>
</evidence>
<dbReference type="RefSeq" id="WP_072717877.1">
    <property type="nucleotide sequence ID" value="NZ_LN889782.1"/>
</dbReference>